<feature type="domain" description="AB hydrolase-1" evidence="4">
    <location>
        <begin position="15"/>
        <end position="249"/>
    </location>
</feature>
<dbReference type="SUPFAM" id="SSF53474">
    <property type="entry name" value="alpha/beta-Hydrolases"/>
    <property type="match status" value="1"/>
</dbReference>
<dbReference type="GO" id="GO:0070205">
    <property type="term" value="F:2-succinyl-6-hydroxy-2,4-cyclohexadiene-1-carboxylate synthase activity"/>
    <property type="evidence" value="ECO:0007669"/>
    <property type="project" value="UniProtKB-UniRule"/>
</dbReference>
<dbReference type="PANTHER" id="PTHR42916">
    <property type="entry name" value="2-SUCCINYL-5-ENOLPYRUVYL-6-HYDROXY-3-CYCLOHEXENE-1-CARBOXYLATE SYNTHASE"/>
    <property type="match status" value="1"/>
</dbReference>
<comment type="pathway">
    <text evidence="3">Quinol/quinone metabolism; menaquinone biosynthesis.</text>
</comment>
<dbReference type="EMBL" id="JADKPV010000005">
    <property type="protein sequence ID" value="MBF4501792.1"/>
    <property type="molecule type" value="Genomic_DNA"/>
</dbReference>
<organism evidence="5 6">
    <name type="scientific">Savagea serpentis</name>
    <dbReference type="NCBI Taxonomy" id="2785297"/>
    <lineage>
        <taxon>Bacteria</taxon>
        <taxon>Bacillati</taxon>
        <taxon>Bacillota</taxon>
        <taxon>Bacilli</taxon>
        <taxon>Bacillales</taxon>
        <taxon>Caryophanaceae</taxon>
        <taxon>Savagea</taxon>
    </lineage>
</organism>
<reference evidence="5" key="1">
    <citation type="submission" date="2020-11" db="EMBL/GenBank/DDBJ databases">
        <title>Multidrug resistant novel bacterium Savagea serpentis sp. nov., isolated from the scats of a vine snake (Ahaetulla nasuta).</title>
        <authorList>
            <person name="Venkata Ramana V."/>
            <person name="Vikas Patil S."/>
            <person name="Yogita Lugani V."/>
        </authorList>
    </citation>
    <scope>NUCLEOTIDE SEQUENCE</scope>
    <source>
        <strain evidence="5">SN6</strain>
    </source>
</reference>
<evidence type="ECO:0000256" key="3">
    <source>
        <dbReference type="HAMAP-Rule" id="MF_01660"/>
    </source>
</evidence>
<dbReference type="AlphaFoldDB" id="A0A8J7G5K9"/>
<comment type="similarity">
    <text evidence="3">Belongs to the AB hydrolase superfamily. MenH family.</text>
</comment>
<sequence length="264" mass="29963">MSLFVETVGDSNKEPIVFLHGFTGSTKTWSRVIERLSDTYYCIAIDLTGHGKSPIEYDSKLYAMHIQIEQLHDEITSRTNRPYTIVGYSMGGRIALSYALRYGKEMRHLLLESASPGLRTEAERQERRERDERLAQRIEREGVEAFVRFWEGIPLFETQKRCSEEIRQAVREERLSQSAVGLANSLRGIGTGAQPSYWDALHTLTVSTTCIVGELDSKFVQIAKQMKKEAPNIQIRTVSGAGHAIHVEKEREFATIVKSELNVN</sequence>
<comment type="subunit">
    <text evidence="3">Monomer.</text>
</comment>
<dbReference type="UniPathway" id="UPA01057">
    <property type="reaction ID" value="UER00900"/>
</dbReference>
<dbReference type="Proteomes" id="UP000622653">
    <property type="component" value="Unassembled WGS sequence"/>
</dbReference>
<evidence type="ECO:0000313" key="5">
    <source>
        <dbReference type="EMBL" id="MBF4501792.1"/>
    </source>
</evidence>
<dbReference type="EC" id="4.2.99.20" evidence="3"/>
<gene>
    <name evidence="3 5" type="primary">menH</name>
    <name evidence="5" type="ORF">IRY55_10480</name>
</gene>
<keyword evidence="2 3" id="KW-0456">Lyase</keyword>
<dbReference type="InterPro" id="IPR022485">
    <property type="entry name" value="SHCHC_synthase_MenH"/>
</dbReference>
<dbReference type="UniPathway" id="UPA00079"/>
<dbReference type="InterPro" id="IPR000073">
    <property type="entry name" value="AB_hydrolase_1"/>
</dbReference>
<accession>A0A8J7G5K9</accession>
<comment type="caution">
    <text evidence="5">The sequence shown here is derived from an EMBL/GenBank/DDBJ whole genome shotgun (WGS) entry which is preliminary data.</text>
</comment>
<dbReference type="NCBIfam" id="TIGR03695">
    <property type="entry name" value="menH_SHCHC"/>
    <property type="match status" value="1"/>
</dbReference>
<dbReference type="Pfam" id="PF00561">
    <property type="entry name" value="Abhydrolase_1"/>
    <property type="match status" value="1"/>
</dbReference>
<proteinExistence type="inferred from homology"/>
<protein>
    <recommendedName>
        <fullName evidence="3">Putative 2-succinyl-6-hydroxy-2,4-cyclohexadiene-1-carboxylate synthase</fullName>
        <shortName evidence="3">SHCHC synthase</shortName>
        <ecNumber evidence="3">4.2.99.20</ecNumber>
    </recommendedName>
</protein>
<evidence type="ECO:0000259" key="4">
    <source>
        <dbReference type="Pfam" id="PF00561"/>
    </source>
</evidence>
<comment type="function">
    <text evidence="3">Catalyzes a proton abstraction reaction that results in 2,5-elimination of pyruvate from 2-succinyl-5-enolpyruvyl-6-hydroxy-3-cyclohexene-1-carboxylate (SEPHCHC) and the formation of 2-succinyl-6-hydroxy-2,4-cyclohexadiene-1-carboxylate (SHCHC).</text>
</comment>
<name>A0A8J7G5K9_9BACL</name>
<dbReference type="InterPro" id="IPR029058">
    <property type="entry name" value="AB_hydrolase_fold"/>
</dbReference>
<dbReference type="GO" id="GO:0009234">
    <property type="term" value="P:menaquinone biosynthetic process"/>
    <property type="evidence" value="ECO:0007669"/>
    <property type="project" value="UniProtKB-UniRule"/>
</dbReference>
<evidence type="ECO:0000313" key="6">
    <source>
        <dbReference type="Proteomes" id="UP000622653"/>
    </source>
</evidence>
<evidence type="ECO:0000256" key="2">
    <source>
        <dbReference type="ARBA" id="ARBA00023239"/>
    </source>
</evidence>
<comment type="catalytic activity">
    <reaction evidence="3">
        <text>5-enolpyruvoyl-6-hydroxy-2-succinyl-cyclohex-3-ene-1-carboxylate = (1R,6R)-6-hydroxy-2-succinyl-cyclohexa-2,4-diene-1-carboxylate + pyruvate</text>
        <dbReference type="Rhea" id="RHEA:25597"/>
        <dbReference type="ChEBI" id="CHEBI:15361"/>
        <dbReference type="ChEBI" id="CHEBI:58689"/>
        <dbReference type="ChEBI" id="CHEBI:58818"/>
        <dbReference type="EC" id="4.2.99.20"/>
    </reaction>
</comment>
<dbReference type="HAMAP" id="MF_01660">
    <property type="entry name" value="MenH"/>
    <property type="match status" value="1"/>
</dbReference>
<dbReference type="PANTHER" id="PTHR42916:SF1">
    <property type="entry name" value="PROTEIN PHYLLO, CHLOROPLASTIC"/>
    <property type="match status" value="1"/>
</dbReference>
<evidence type="ECO:0000256" key="1">
    <source>
        <dbReference type="ARBA" id="ARBA00022428"/>
    </source>
</evidence>
<keyword evidence="1 3" id="KW-0474">Menaquinone biosynthesis</keyword>
<dbReference type="PRINTS" id="PR00111">
    <property type="entry name" value="ABHYDROLASE"/>
</dbReference>
<dbReference type="RefSeq" id="WP_194563268.1">
    <property type="nucleotide sequence ID" value="NZ_JADKPV010000005.1"/>
</dbReference>
<dbReference type="Gene3D" id="3.40.50.1820">
    <property type="entry name" value="alpha/beta hydrolase"/>
    <property type="match status" value="1"/>
</dbReference>
<keyword evidence="6" id="KW-1185">Reference proteome</keyword>
<comment type="pathway">
    <text evidence="3">Quinol/quinone metabolism; 1,4-dihydroxy-2-naphthoate biosynthesis; 1,4-dihydroxy-2-naphthoate from chorismate: step 3/7.</text>
</comment>